<feature type="chain" id="PRO_5020887831" evidence="5">
    <location>
        <begin position="33"/>
        <end position="337"/>
    </location>
</feature>
<gene>
    <name evidence="7" type="ORF">EUA98_13200</name>
</gene>
<dbReference type="Gene3D" id="3.40.50.1980">
    <property type="entry name" value="Nitrogenase molybdenum iron protein domain"/>
    <property type="match status" value="2"/>
</dbReference>
<evidence type="ECO:0000256" key="4">
    <source>
        <dbReference type="ARBA" id="ARBA00022729"/>
    </source>
</evidence>
<protein>
    <submittedName>
        <fullName evidence="7">Fe2+-enterobactin ABC transporter substrate-binding protein</fullName>
    </submittedName>
</protein>
<feature type="signal peptide" evidence="5">
    <location>
        <begin position="1"/>
        <end position="32"/>
    </location>
</feature>
<reference evidence="7 8" key="1">
    <citation type="submission" date="2019-01" db="EMBL/GenBank/DDBJ databases">
        <title>Novel species of Cellulomonas.</title>
        <authorList>
            <person name="Liu Q."/>
            <person name="Xin Y.-H."/>
        </authorList>
    </citation>
    <scope>NUCLEOTIDE SEQUENCE [LARGE SCALE GENOMIC DNA]</scope>
    <source>
        <strain evidence="7 8">HLT2-17</strain>
    </source>
</reference>
<dbReference type="GO" id="GO:0030288">
    <property type="term" value="C:outer membrane-bounded periplasmic space"/>
    <property type="evidence" value="ECO:0007669"/>
    <property type="project" value="TreeGrafter"/>
</dbReference>
<dbReference type="Pfam" id="PF01497">
    <property type="entry name" value="Peripla_BP_2"/>
    <property type="match status" value="1"/>
</dbReference>
<dbReference type="FunFam" id="3.40.50.1980:FF:000009">
    <property type="entry name" value="Iron-enterobactin transporter periplasmic binding protein"/>
    <property type="match status" value="1"/>
</dbReference>
<evidence type="ECO:0000256" key="2">
    <source>
        <dbReference type="ARBA" id="ARBA00008814"/>
    </source>
</evidence>
<organism evidence="7 8">
    <name type="scientific">Pengzhenrongella frigida</name>
    <dbReference type="NCBI Taxonomy" id="1259133"/>
    <lineage>
        <taxon>Bacteria</taxon>
        <taxon>Bacillati</taxon>
        <taxon>Actinomycetota</taxon>
        <taxon>Actinomycetes</taxon>
        <taxon>Micrococcales</taxon>
        <taxon>Pengzhenrongella</taxon>
    </lineage>
</organism>
<dbReference type="Proteomes" id="UP000293764">
    <property type="component" value="Unassembled WGS sequence"/>
</dbReference>
<comment type="similarity">
    <text evidence="2">Belongs to the bacterial solute-binding protein 8 family.</text>
</comment>
<name>A0A4Q5MZW9_9MICO</name>
<dbReference type="EMBL" id="SDWW01000032">
    <property type="protein sequence ID" value="RYV50493.1"/>
    <property type="molecule type" value="Genomic_DNA"/>
</dbReference>
<evidence type="ECO:0000256" key="5">
    <source>
        <dbReference type="SAM" id="SignalP"/>
    </source>
</evidence>
<accession>A0A4Q5MZW9</accession>
<dbReference type="InterPro" id="IPR051313">
    <property type="entry name" value="Bact_iron-sidero_bind"/>
</dbReference>
<dbReference type="GO" id="GO:1901678">
    <property type="term" value="P:iron coordination entity transport"/>
    <property type="evidence" value="ECO:0007669"/>
    <property type="project" value="UniProtKB-ARBA"/>
</dbReference>
<comment type="subcellular location">
    <subcellularLocation>
        <location evidence="1">Cell envelope</location>
    </subcellularLocation>
</comment>
<dbReference type="RefSeq" id="WP_130103158.1">
    <property type="nucleotide sequence ID" value="NZ_SDWW01000032.1"/>
</dbReference>
<evidence type="ECO:0000256" key="3">
    <source>
        <dbReference type="ARBA" id="ARBA00022448"/>
    </source>
</evidence>
<dbReference type="PANTHER" id="PTHR30532:SF24">
    <property type="entry name" value="FERRIC ENTEROBACTIN-BINDING PERIPLASMIC PROTEIN FEPB"/>
    <property type="match status" value="1"/>
</dbReference>
<dbReference type="InterPro" id="IPR002491">
    <property type="entry name" value="ABC_transptr_periplasmic_BD"/>
</dbReference>
<evidence type="ECO:0000313" key="8">
    <source>
        <dbReference type="Proteomes" id="UP000293764"/>
    </source>
</evidence>
<dbReference type="PANTHER" id="PTHR30532">
    <property type="entry name" value="IRON III DICITRATE-BINDING PERIPLASMIC PROTEIN"/>
    <property type="match status" value="1"/>
</dbReference>
<keyword evidence="4 5" id="KW-0732">Signal</keyword>
<comment type="caution">
    <text evidence="7">The sequence shown here is derived from an EMBL/GenBank/DDBJ whole genome shotgun (WGS) entry which is preliminary data.</text>
</comment>
<keyword evidence="8" id="KW-1185">Reference proteome</keyword>
<dbReference type="PROSITE" id="PS50983">
    <property type="entry name" value="FE_B12_PBP"/>
    <property type="match status" value="1"/>
</dbReference>
<dbReference type="PROSITE" id="PS51257">
    <property type="entry name" value="PROKAR_LIPOPROTEIN"/>
    <property type="match status" value="1"/>
</dbReference>
<dbReference type="NCBIfam" id="NF008200">
    <property type="entry name" value="PRK10957.1"/>
    <property type="match status" value="1"/>
</dbReference>
<evidence type="ECO:0000313" key="7">
    <source>
        <dbReference type="EMBL" id="RYV50493.1"/>
    </source>
</evidence>
<proteinExistence type="inferred from homology"/>
<dbReference type="SUPFAM" id="SSF53807">
    <property type="entry name" value="Helical backbone' metal receptor"/>
    <property type="match status" value="1"/>
</dbReference>
<sequence length="337" mass="34564">MSRTSRSLGVVALTALVALGSAACSSPGPAEADATADTAASSAIADAAWPRTVTHALGETVIETAPTSIVSTSLTLTGVLLSIDAPVTGSSASTPADSNDGTGFFDWWADIAQERGVEPLYQNLEHDEEAIIAAAPDLIVVSTSGADSTADQYDALSAIAPTIVLDYSASTWQDIALELGSATGLEEQAKATVDTFDQRVAEVAGKITIPEGTVNAVVYYGDGGDTAFAKPEGSHGTLLASLGFDVVGADDAFDTSAQTRTDFAFVSLENTVTALTGETVFIISGSDTNVDAMRTTPVLANAPAVTNGQVYALGDDSFRIDYFSATQVLDVIEGLFS</sequence>
<keyword evidence="3" id="KW-0813">Transport</keyword>
<evidence type="ECO:0000259" key="6">
    <source>
        <dbReference type="PROSITE" id="PS50983"/>
    </source>
</evidence>
<evidence type="ECO:0000256" key="1">
    <source>
        <dbReference type="ARBA" id="ARBA00004196"/>
    </source>
</evidence>
<dbReference type="OrthoDB" id="9793175at2"/>
<dbReference type="AlphaFoldDB" id="A0A4Q5MZW9"/>
<feature type="domain" description="Fe/B12 periplasmic-binding" evidence="6">
    <location>
        <begin position="68"/>
        <end position="337"/>
    </location>
</feature>